<comment type="caution">
    <text evidence="2">The sequence shown here is derived from an EMBL/GenBank/DDBJ whole genome shotgun (WGS) entry which is preliminary data.</text>
</comment>
<sequence>MGRLACCYHQGSRSGGKSPARVPALCRGALRPATSFLGALCPTTQFFCLSGYFHGSSTGKNDPEDAYLWQNSTIEIQFDSLQIPALDLRPSFIDPPIQGRRFPQRSSANAMKKYKRSPLFNEKKAAEVAAFFLLKAANRNASMTVLKLMKLMYLAERESYRLYGDPIIGDALVSMPNGPVLSASLNLINATPDERDDGSYWDKLIAEREDRYMALRPDTGVTSTEDLMELSQADAEILETIWARFGTKSALQLRDYTHDPKNCPEWEDPDGSSIPIETETLLRGLGFSDTQVEATVANIEQRAWAAGNLALLKTPA</sequence>
<evidence type="ECO:0000259" key="1">
    <source>
        <dbReference type="Pfam" id="PF13274"/>
    </source>
</evidence>
<dbReference type="Pfam" id="PF13274">
    <property type="entry name" value="SocA_Panacea"/>
    <property type="match status" value="1"/>
</dbReference>
<protein>
    <recommendedName>
        <fullName evidence="1">Antitoxin SocA-like Panacea domain-containing protein</fullName>
    </recommendedName>
</protein>
<dbReference type="InterPro" id="IPR025272">
    <property type="entry name" value="SocA_Panacea"/>
</dbReference>
<proteinExistence type="predicted"/>
<gene>
    <name evidence="2" type="ORF">CARN6_2687</name>
</gene>
<dbReference type="EMBL" id="CABQ01000322">
    <property type="protein sequence ID" value="CBI09133.1"/>
    <property type="molecule type" value="Genomic_DNA"/>
</dbReference>
<name>E6QPG2_9ZZZZ</name>
<reference evidence="2" key="1">
    <citation type="submission" date="2009-10" db="EMBL/GenBank/DDBJ databases">
        <title>Diversity of trophic interactions inside an arsenic-rich microbial ecosystem.</title>
        <authorList>
            <person name="Bertin P.N."/>
            <person name="Heinrich-Salmeron A."/>
            <person name="Pelletier E."/>
            <person name="Goulhen-Chollet F."/>
            <person name="Arsene-Ploetze F."/>
            <person name="Gallien S."/>
            <person name="Calteau A."/>
            <person name="Vallenet D."/>
            <person name="Casiot C."/>
            <person name="Chane-Woon-Ming B."/>
            <person name="Giloteaux L."/>
            <person name="Barakat M."/>
            <person name="Bonnefoy V."/>
            <person name="Bruneel O."/>
            <person name="Chandler M."/>
            <person name="Cleiss J."/>
            <person name="Duran R."/>
            <person name="Elbaz-Poulichet F."/>
            <person name="Fonknechten N."/>
            <person name="Lauga B."/>
            <person name="Mornico D."/>
            <person name="Ortet P."/>
            <person name="Schaeffer C."/>
            <person name="Siguier P."/>
            <person name="Alexander Thil Smith A."/>
            <person name="Van Dorsselaer A."/>
            <person name="Weissenbach J."/>
            <person name="Medigue C."/>
            <person name="Le Paslier D."/>
        </authorList>
    </citation>
    <scope>NUCLEOTIDE SEQUENCE</scope>
</reference>
<dbReference type="AlphaFoldDB" id="E6QPG2"/>
<evidence type="ECO:0000313" key="2">
    <source>
        <dbReference type="EMBL" id="CBI09133.1"/>
    </source>
</evidence>
<organism evidence="2">
    <name type="scientific">mine drainage metagenome</name>
    <dbReference type="NCBI Taxonomy" id="410659"/>
    <lineage>
        <taxon>unclassified sequences</taxon>
        <taxon>metagenomes</taxon>
        <taxon>ecological metagenomes</taxon>
    </lineage>
</organism>
<feature type="domain" description="Antitoxin SocA-like Panacea" evidence="1">
    <location>
        <begin position="148"/>
        <end position="261"/>
    </location>
</feature>
<accession>E6QPG2</accession>